<name>A0A391NM79_9EUKA</name>
<evidence type="ECO:0000313" key="1">
    <source>
        <dbReference type="EMBL" id="GCA62867.1"/>
    </source>
</evidence>
<gene>
    <name evidence="1" type="ORF">KIPB_006304</name>
</gene>
<dbReference type="Proteomes" id="UP000265618">
    <property type="component" value="Unassembled WGS sequence"/>
</dbReference>
<evidence type="ECO:0000313" key="2">
    <source>
        <dbReference type="Proteomes" id="UP000265618"/>
    </source>
</evidence>
<dbReference type="EMBL" id="BDIP01001606">
    <property type="protein sequence ID" value="GCA62867.1"/>
    <property type="molecule type" value="Genomic_DNA"/>
</dbReference>
<proteinExistence type="predicted"/>
<comment type="caution">
    <text evidence="1">The sequence shown here is derived from an EMBL/GenBank/DDBJ whole genome shotgun (WGS) entry which is preliminary data.</text>
</comment>
<keyword evidence="2" id="KW-1185">Reference proteome</keyword>
<organism evidence="1 2">
    <name type="scientific">Kipferlia bialata</name>
    <dbReference type="NCBI Taxonomy" id="797122"/>
    <lineage>
        <taxon>Eukaryota</taxon>
        <taxon>Metamonada</taxon>
        <taxon>Carpediemonas-like organisms</taxon>
        <taxon>Kipferlia</taxon>
    </lineage>
</organism>
<reference evidence="1 2" key="1">
    <citation type="journal article" date="2018" name="PLoS ONE">
        <title>The draft genome of Kipferlia bialata reveals reductive genome evolution in fornicate parasites.</title>
        <authorList>
            <person name="Tanifuji G."/>
            <person name="Takabayashi S."/>
            <person name="Kume K."/>
            <person name="Takagi M."/>
            <person name="Nakayama T."/>
            <person name="Kamikawa R."/>
            <person name="Inagaki Y."/>
            <person name="Hashimoto T."/>
        </authorList>
    </citation>
    <scope>NUCLEOTIDE SEQUENCE [LARGE SCALE GENOMIC DNA]</scope>
    <source>
        <strain evidence="1">NY0173</strain>
    </source>
</reference>
<accession>A0A391NM79</accession>
<dbReference type="AlphaFoldDB" id="A0A391NM79"/>
<protein>
    <submittedName>
        <fullName evidence="1">Uncharacterized protein</fullName>
    </submittedName>
</protein>
<sequence length="127" mass="14261">MDNPVIPCTFAYAPLTESMSALFNLSGDIADRWPIHCVNMLRHSVVHIIKGLDGVGDDSVPIDNACEARAYCTFIARKMRSRNLTRDEGMALFRETLMIVGYGILATEGMKDVFDAYRAYVNENECY</sequence>